<evidence type="ECO:0000313" key="2">
    <source>
        <dbReference type="EMBL" id="GAA2351148.1"/>
    </source>
</evidence>
<comment type="caution">
    <text evidence="2">The sequence shown here is derived from an EMBL/GenBank/DDBJ whole genome shotgun (WGS) entry which is preliminary data.</text>
</comment>
<proteinExistence type="predicted"/>
<dbReference type="Proteomes" id="UP001501584">
    <property type="component" value="Unassembled WGS sequence"/>
</dbReference>
<dbReference type="EMBL" id="BAAASX010000014">
    <property type="protein sequence ID" value="GAA2351148.1"/>
    <property type="molecule type" value="Genomic_DNA"/>
</dbReference>
<organism evidence="2 3">
    <name type="scientific">Glycomyces rutgersensis</name>
    <dbReference type="NCBI Taxonomy" id="58115"/>
    <lineage>
        <taxon>Bacteria</taxon>
        <taxon>Bacillati</taxon>
        <taxon>Actinomycetota</taxon>
        <taxon>Actinomycetes</taxon>
        <taxon>Glycomycetales</taxon>
        <taxon>Glycomycetaceae</taxon>
        <taxon>Glycomyces</taxon>
    </lineage>
</organism>
<name>A0ABP5TH47_9ACTN</name>
<sequence>MAPALADQVDPSTVIAPQPFRALARRPGLPGDPGPFDRFGGGGLARLDGDRGGAGNGQDIGQAAILESLSQFGVGATR</sequence>
<protein>
    <submittedName>
        <fullName evidence="2">Uncharacterized protein</fullName>
    </submittedName>
</protein>
<reference evidence="3" key="1">
    <citation type="journal article" date="2019" name="Int. J. Syst. Evol. Microbiol.">
        <title>The Global Catalogue of Microorganisms (GCM) 10K type strain sequencing project: providing services to taxonomists for standard genome sequencing and annotation.</title>
        <authorList>
            <consortium name="The Broad Institute Genomics Platform"/>
            <consortium name="The Broad Institute Genome Sequencing Center for Infectious Disease"/>
            <person name="Wu L."/>
            <person name="Ma J."/>
        </authorList>
    </citation>
    <scope>NUCLEOTIDE SEQUENCE [LARGE SCALE GENOMIC DNA]</scope>
    <source>
        <strain evidence="3">JCM 6238</strain>
    </source>
</reference>
<feature type="region of interest" description="Disordered" evidence="1">
    <location>
        <begin position="21"/>
        <end position="59"/>
    </location>
</feature>
<evidence type="ECO:0000256" key="1">
    <source>
        <dbReference type="SAM" id="MobiDB-lite"/>
    </source>
</evidence>
<accession>A0ABP5TH47</accession>
<feature type="compositionally biased region" description="Low complexity" evidence="1">
    <location>
        <begin position="26"/>
        <end position="38"/>
    </location>
</feature>
<evidence type="ECO:0000313" key="3">
    <source>
        <dbReference type="Proteomes" id="UP001501584"/>
    </source>
</evidence>
<gene>
    <name evidence="2" type="ORF">GCM10010403_51710</name>
</gene>
<keyword evidence="3" id="KW-1185">Reference proteome</keyword>